<dbReference type="GO" id="GO:0006644">
    <property type="term" value="P:phospholipid metabolic process"/>
    <property type="evidence" value="ECO:0007669"/>
    <property type="project" value="InterPro"/>
</dbReference>
<dbReference type="EMBL" id="MCGO01000008">
    <property type="protein sequence ID" value="ORY49963.1"/>
    <property type="molecule type" value="Genomic_DNA"/>
</dbReference>
<feature type="transmembrane region" description="Helical" evidence="7">
    <location>
        <begin position="6"/>
        <end position="22"/>
    </location>
</feature>
<comment type="subcellular location">
    <subcellularLocation>
        <location evidence="1">Membrane</location>
        <topology evidence="1">Multi-pass membrane protein</topology>
    </subcellularLocation>
</comment>
<dbReference type="PANTHER" id="PTHR10165:SF35">
    <property type="entry name" value="RE23632P"/>
    <property type="match status" value="1"/>
</dbReference>
<feature type="transmembrane region" description="Helical" evidence="7">
    <location>
        <begin position="34"/>
        <end position="55"/>
    </location>
</feature>
<dbReference type="UniPathway" id="UPA00378"/>
<dbReference type="InterPro" id="IPR000326">
    <property type="entry name" value="PAP2/HPO"/>
</dbReference>
<dbReference type="InterPro" id="IPR043216">
    <property type="entry name" value="PAP-like"/>
</dbReference>
<evidence type="ECO:0000256" key="1">
    <source>
        <dbReference type="ARBA" id="ARBA00004141"/>
    </source>
</evidence>
<keyword evidence="3 7" id="KW-0812">Transmembrane</keyword>
<evidence type="ECO:0000256" key="4">
    <source>
        <dbReference type="ARBA" id="ARBA00022989"/>
    </source>
</evidence>
<evidence type="ECO:0000256" key="2">
    <source>
        <dbReference type="ARBA" id="ARBA00008816"/>
    </source>
</evidence>
<dbReference type="GO" id="GO:0046839">
    <property type="term" value="P:phospholipid dephosphorylation"/>
    <property type="evidence" value="ECO:0007669"/>
    <property type="project" value="TreeGrafter"/>
</dbReference>
<protein>
    <recommendedName>
        <fullName evidence="8">Phosphatidic acid phosphatase type 2/haloperoxidase domain-containing protein</fullName>
    </recommendedName>
</protein>
<feature type="domain" description="Phosphatidic acid phosphatase type 2/haloperoxidase" evidence="8">
    <location>
        <begin position="1"/>
        <end position="80"/>
    </location>
</feature>
<gene>
    <name evidence="9" type="ORF">BCR33DRAFT_713558</name>
</gene>
<comment type="similarity">
    <text evidence="2">Belongs to the PA-phosphatase related phosphoesterase family.</text>
</comment>
<evidence type="ECO:0000256" key="3">
    <source>
        <dbReference type="ARBA" id="ARBA00022692"/>
    </source>
</evidence>
<proteinExistence type="inferred from homology"/>
<dbReference type="GO" id="GO:0008195">
    <property type="term" value="F:phosphatidate phosphatase activity"/>
    <property type="evidence" value="ECO:0007669"/>
    <property type="project" value="TreeGrafter"/>
</dbReference>
<sequence length="165" mass="18352">MPSSHSQFMAYFATCVILHLYLKTSYKSKLWKHLIALATLLLAASVQYSRIHLYYHTPSQVLVGVQIGTLLGLIWFLFTTRLLLPFLVDTLKVLDHPLAIAFCVRDTSDVGDLVRCEYEGLMKWEREVGLRGRGLAGTGVGKSAHEKTKGFKGGKAGTHGKSKDE</sequence>
<organism evidence="9 10">
    <name type="scientific">Rhizoclosmatium globosum</name>
    <dbReference type="NCBI Taxonomy" id="329046"/>
    <lineage>
        <taxon>Eukaryota</taxon>
        <taxon>Fungi</taxon>
        <taxon>Fungi incertae sedis</taxon>
        <taxon>Chytridiomycota</taxon>
        <taxon>Chytridiomycota incertae sedis</taxon>
        <taxon>Chytridiomycetes</taxon>
        <taxon>Chytridiales</taxon>
        <taxon>Chytriomycetaceae</taxon>
        <taxon>Rhizoclosmatium</taxon>
    </lineage>
</organism>
<dbReference type="InterPro" id="IPR036938">
    <property type="entry name" value="PAP2/HPO_sf"/>
</dbReference>
<keyword evidence="4 7" id="KW-1133">Transmembrane helix</keyword>
<comment type="caution">
    <text evidence="9">The sequence shown here is derived from an EMBL/GenBank/DDBJ whole genome shotgun (WGS) entry which is preliminary data.</text>
</comment>
<dbReference type="Proteomes" id="UP000193642">
    <property type="component" value="Unassembled WGS sequence"/>
</dbReference>
<evidence type="ECO:0000256" key="7">
    <source>
        <dbReference type="SAM" id="Phobius"/>
    </source>
</evidence>
<keyword evidence="10" id="KW-1185">Reference proteome</keyword>
<dbReference type="AlphaFoldDB" id="A0A1Y2CSL6"/>
<evidence type="ECO:0000313" key="10">
    <source>
        <dbReference type="Proteomes" id="UP000193642"/>
    </source>
</evidence>
<dbReference type="PANTHER" id="PTHR10165">
    <property type="entry name" value="LIPID PHOSPHATE PHOSPHATASE"/>
    <property type="match status" value="1"/>
</dbReference>
<dbReference type="OrthoDB" id="302705at2759"/>
<dbReference type="Gene3D" id="1.20.144.10">
    <property type="entry name" value="Phosphatidic acid phosphatase type 2/haloperoxidase"/>
    <property type="match status" value="1"/>
</dbReference>
<keyword evidence="5 7" id="KW-0472">Membrane</keyword>
<accession>A0A1Y2CSL6</accession>
<dbReference type="SUPFAM" id="SSF48317">
    <property type="entry name" value="Acid phosphatase/Vanadium-dependent haloperoxidase"/>
    <property type="match status" value="1"/>
</dbReference>
<evidence type="ECO:0000256" key="5">
    <source>
        <dbReference type="ARBA" id="ARBA00023136"/>
    </source>
</evidence>
<evidence type="ECO:0000313" key="9">
    <source>
        <dbReference type="EMBL" id="ORY49963.1"/>
    </source>
</evidence>
<reference evidence="9 10" key="1">
    <citation type="submission" date="2016-07" db="EMBL/GenBank/DDBJ databases">
        <title>Pervasive Adenine N6-methylation of Active Genes in Fungi.</title>
        <authorList>
            <consortium name="DOE Joint Genome Institute"/>
            <person name="Mondo S.J."/>
            <person name="Dannebaum R.O."/>
            <person name="Kuo R.C."/>
            <person name="Labutti K."/>
            <person name="Haridas S."/>
            <person name="Kuo A."/>
            <person name="Salamov A."/>
            <person name="Ahrendt S.R."/>
            <person name="Lipzen A."/>
            <person name="Sullivan W."/>
            <person name="Andreopoulos W.B."/>
            <person name="Clum A."/>
            <person name="Lindquist E."/>
            <person name="Daum C."/>
            <person name="Ramamoorthy G.K."/>
            <person name="Gryganskyi A."/>
            <person name="Culley D."/>
            <person name="Magnuson J.K."/>
            <person name="James T.Y."/>
            <person name="O'Malley M.A."/>
            <person name="Stajich J.E."/>
            <person name="Spatafora J.W."/>
            <person name="Visel A."/>
            <person name="Grigoriev I.V."/>
        </authorList>
    </citation>
    <scope>NUCLEOTIDE SEQUENCE [LARGE SCALE GENOMIC DNA]</scope>
    <source>
        <strain evidence="9 10">JEL800</strain>
    </source>
</reference>
<feature type="region of interest" description="Disordered" evidence="6">
    <location>
        <begin position="137"/>
        <end position="165"/>
    </location>
</feature>
<name>A0A1Y2CSL6_9FUNG</name>
<evidence type="ECO:0000259" key="8">
    <source>
        <dbReference type="Pfam" id="PF01569"/>
    </source>
</evidence>
<evidence type="ECO:0000256" key="6">
    <source>
        <dbReference type="SAM" id="MobiDB-lite"/>
    </source>
</evidence>
<dbReference type="STRING" id="329046.A0A1Y2CSL6"/>
<dbReference type="Pfam" id="PF01569">
    <property type="entry name" value="PAP2"/>
    <property type="match status" value="1"/>
</dbReference>
<dbReference type="GO" id="GO:0016020">
    <property type="term" value="C:membrane"/>
    <property type="evidence" value="ECO:0007669"/>
    <property type="project" value="UniProtKB-SubCell"/>
</dbReference>
<feature type="transmembrane region" description="Helical" evidence="7">
    <location>
        <begin position="61"/>
        <end position="84"/>
    </location>
</feature>